<dbReference type="AlphaFoldDB" id="A0AAV2E2Y5"/>
<protein>
    <submittedName>
        <fullName evidence="2">Uncharacterized protein</fullName>
    </submittedName>
</protein>
<organism evidence="2 3">
    <name type="scientific">Linum trigynum</name>
    <dbReference type="NCBI Taxonomy" id="586398"/>
    <lineage>
        <taxon>Eukaryota</taxon>
        <taxon>Viridiplantae</taxon>
        <taxon>Streptophyta</taxon>
        <taxon>Embryophyta</taxon>
        <taxon>Tracheophyta</taxon>
        <taxon>Spermatophyta</taxon>
        <taxon>Magnoliopsida</taxon>
        <taxon>eudicotyledons</taxon>
        <taxon>Gunneridae</taxon>
        <taxon>Pentapetalae</taxon>
        <taxon>rosids</taxon>
        <taxon>fabids</taxon>
        <taxon>Malpighiales</taxon>
        <taxon>Linaceae</taxon>
        <taxon>Linum</taxon>
    </lineage>
</organism>
<evidence type="ECO:0000313" key="2">
    <source>
        <dbReference type="EMBL" id="CAL1380184.1"/>
    </source>
</evidence>
<keyword evidence="3" id="KW-1185">Reference proteome</keyword>
<sequence length="101" mass="9843">MADPAPAFPPLANGSADLAAGPSASGPSRPFPLGRLSSGPGVSPGPCSSSQSSSSPARMDSPAASSSTNSSPGSSSAGSSLSPSSPHLRRSDRNRVPLKQL</sequence>
<reference evidence="2 3" key="1">
    <citation type="submission" date="2024-04" db="EMBL/GenBank/DDBJ databases">
        <authorList>
            <person name="Fracassetti M."/>
        </authorList>
    </citation>
    <scope>NUCLEOTIDE SEQUENCE [LARGE SCALE GENOMIC DNA]</scope>
</reference>
<feature type="compositionally biased region" description="Low complexity" evidence="1">
    <location>
        <begin position="37"/>
        <end position="86"/>
    </location>
</feature>
<evidence type="ECO:0000313" key="3">
    <source>
        <dbReference type="Proteomes" id="UP001497516"/>
    </source>
</evidence>
<gene>
    <name evidence="2" type="ORF">LTRI10_LOCUS21645</name>
</gene>
<dbReference type="Proteomes" id="UP001497516">
    <property type="component" value="Chromosome 4"/>
</dbReference>
<dbReference type="EMBL" id="OZ034817">
    <property type="protein sequence ID" value="CAL1380184.1"/>
    <property type="molecule type" value="Genomic_DNA"/>
</dbReference>
<evidence type="ECO:0000256" key="1">
    <source>
        <dbReference type="SAM" id="MobiDB-lite"/>
    </source>
</evidence>
<accession>A0AAV2E2Y5</accession>
<feature type="region of interest" description="Disordered" evidence="1">
    <location>
        <begin position="1"/>
        <end position="101"/>
    </location>
</feature>
<proteinExistence type="predicted"/>
<name>A0AAV2E2Y5_9ROSI</name>